<name>A0AAE9YZU1_9GAMM</name>
<dbReference type="Proteomes" id="UP000032352">
    <property type="component" value="Chromosome"/>
</dbReference>
<feature type="domain" description="PAS" evidence="3">
    <location>
        <begin position="158"/>
        <end position="184"/>
    </location>
</feature>
<evidence type="ECO:0000313" key="6">
    <source>
        <dbReference type="Proteomes" id="UP000032352"/>
    </source>
</evidence>
<dbReference type="SMART" id="SM00091">
    <property type="entry name" value="PAS"/>
    <property type="match status" value="2"/>
</dbReference>
<dbReference type="InterPro" id="IPR001610">
    <property type="entry name" value="PAC"/>
</dbReference>
<reference evidence="5 6" key="1">
    <citation type="journal article" date="2015" name="Genome Announc.">
        <title>Draft Genome Sequences of Marine Isolates of Thalassomonas viridans and Thalassomonas actiniarum.</title>
        <authorList>
            <person name="Olonade I."/>
            <person name="van Zyl L.J."/>
            <person name="Trindade M."/>
        </authorList>
    </citation>
    <scope>NUCLEOTIDE SEQUENCE [LARGE SCALE GENOMIC DNA]</scope>
    <source>
        <strain evidence="5 6">XOM25</strain>
    </source>
</reference>
<dbReference type="InterPro" id="IPR004089">
    <property type="entry name" value="MCPsignal_dom"/>
</dbReference>
<dbReference type="PROSITE" id="PS50112">
    <property type="entry name" value="PAS"/>
    <property type="match status" value="1"/>
</dbReference>
<dbReference type="GO" id="GO:0016020">
    <property type="term" value="C:membrane"/>
    <property type="evidence" value="ECO:0007669"/>
    <property type="project" value="InterPro"/>
</dbReference>
<dbReference type="InterPro" id="IPR000700">
    <property type="entry name" value="PAS-assoc_C"/>
</dbReference>
<dbReference type="KEGG" id="tvd:SG34_018775"/>
<evidence type="ECO:0000259" key="2">
    <source>
        <dbReference type="PROSITE" id="PS50111"/>
    </source>
</evidence>
<evidence type="ECO:0000313" key="5">
    <source>
        <dbReference type="EMBL" id="WDE03429.1"/>
    </source>
</evidence>
<dbReference type="InterPro" id="IPR050903">
    <property type="entry name" value="Bact_Chemotaxis_MeTrfase"/>
</dbReference>
<evidence type="ECO:0000256" key="1">
    <source>
        <dbReference type="PROSITE-ProRule" id="PRU00284"/>
    </source>
</evidence>
<evidence type="ECO:0000259" key="4">
    <source>
        <dbReference type="PROSITE" id="PS50113"/>
    </source>
</evidence>
<proteinExistence type="predicted"/>
<dbReference type="GO" id="GO:0006935">
    <property type="term" value="P:chemotaxis"/>
    <property type="evidence" value="ECO:0007669"/>
    <property type="project" value="UniProtKB-ARBA"/>
</dbReference>
<dbReference type="PROSITE" id="PS50111">
    <property type="entry name" value="CHEMOTAXIS_TRANSDUC_2"/>
    <property type="match status" value="1"/>
</dbReference>
<dbReference type="InterPro" id="IPR035965">
    <property type="entry name" value="PAS-like_dom_sf"/>
</dbReference>
<dbReference type="GO" id="GO:0007165">
    <property type="term" value="P:signal transduction"/>
    <property type="evidence" value="ECO:0007669"/>
    <property type="project" value="UniProtKB-KW"/>
</dbReference>
<dbReference type="PANTHER" id="PTHR24422:SF10">
    <property type="entry name" value="CHEMOTAXIS PROTEIN METHYLTRANSFERASE 2"/>
    <property type="match status" value="1"/>
</dbReference>
<gene>
    <name evidence="5" type="ORF">SG34_018775</name>
</gene>
<reference evidence="5 6" key="2">
    <citation type="journal article" date="2022" name="Mar. Drugs">
        <title>Bioassay-Guided Fractionation Leads to the Detection of Cholic Acid Generated by the Rare Thalassomonas sp.</title>
        <authorList>
            <person name="Pheiffer F."/>
            <person name="Schneider Y.K."/>
            <person name="Hansen E.H."/>
            <person name="Andersen J.H."/>
            <person name="Isaksson J."/>
            <person name="Busche T."/>
            <person name="R C."/>
            <person name="Kalinowski J."/>
            <person name="Zyl L.V."/>
            <person name="Trindade M."/>
        </authorList>
    </citation>
    <scope>NUCLEOTIDE SEQUENCE [LARGE SCALE GENOMIC DNA]</scope>
    <source>
        <strain evidence="5 6">XOM25</strain>
    </source>
</reference>
<dbReference type="SUPFAM" id="SSF58104">
    <property type="entry name" value="Methyl-accepting chemotaxis protein (MCP) signaling domain"/>
    <property type="match status" value="1"/>
</dbReference>
<protein>
    <submittedName>
        <fullName evidence="5">PAS domain S-box protein</fullName>
    </submittedName>
</protein>
<dbReference type="SUPFAM" id="SSF55785">
    <property type="entry name" value="PYP-like sensor domain (PAS domain)"/>
    <property type="match status" value="2"/>
</dbReference>
<sequence length="433" mass="47744">MFYSKLKEELSQTKQESETLKAIIASINEHVATIEFNTRGEILTANQHFLNTSGYRLNEIVGKHHAMMCCPSYSSSDEYKQFWRALNEGQSIQGTFERRNKAGKILWLEATYFPVQVDGVTVKVMKIASDVTDSKIQSQGKESVLSALDRSLATIEFDAGGNILNANENFLATVGYSLEEIRGRHHKMFCDDSFYRENPEFWDDLARGQFKSGQFSRVNKHGDIIWLEATYNPIPGNNGKIERVIKFATDITKQISQNEAVSEAANMAYSTSVDTAKIARQGSELLADSVEVSVGISEKVKETSSKLNRLNSQSQSIEEIVLTIKNIADQTNLLALNAAIEAARAGEQGRGFAVVADEVRQLASRTNESTSEIANVVADNKNLTDDVTSAMQDVANIADEGMNKISEVSTVMDEIHTGAENVSQTVMQLSANG</sequence>
<accession>A0AAE9YZU1</accession>
<evidence type="ECO:0000259" key="3">
    <source>
        <dbReference type="PROSITE" id="PS50112"/>
    </source>
</evidence>
<keyword evidence="6" id="KW-1185">Reference proteome</keyword>
<dbReference type="PANTHER" id="PTHR24422">
    <property type="entry name" value="CHEMOTAXIS PROTEIN METHYLTRANSFERASE"/>
    <property type="match status" value="1"/>
</dbReference>
<dbReference type="AlphaFoldDB" id="A0AAE9YZU1"/>
<feature type="domain" description="Methyl-accepting transducer" evidence="2">
    <location>
        <begin position="248"/>
        <end position="433"/>
    </location>
</feature>
<dbReference type="CDD" id="cd00130">
    <property type="entry name" value="PAS"/>
    <property type="match status" value="2"/>
</dbReference>
<dbReference type="PROSITE" id="PS50113">
    <property type="entry name" value="PAC"/>
    <property type="match status" value="1"/>
</dbReference>
<organism evidence="5 6">
    <name type="scientific">Thalassomonas viridans</name>
    <dbReference type="NCBI Taxonomy" id="137584"/>
    <lineage>
        <taxon>Bacteria</taxon>
        <taxon>Pseudomonadati</taxon>
        <taxon>Pseudomonadota</taxon>
        <taxon>Gammaproteobacteria</taxon>
        <taxon>Alteromonadales</taxon>
        <taxon>Colwelliaceae</taxon>
        <taxon>Thalassomonas</taxon>
    </lineage>
</organism>
<feature type="domain" description="PAC" evidence="4">
    <location>
        <begin position="211"/>
        <end position="263"/>
    </location>
</feature>
<dbReference type="Pfam" id="PF08447">
    <property type="entry name" value="PAS_3"/>
    <property type="match status" value="2"/>
</dbReference>
<dbReference type="Pfam" id="PF00015">
    <property type="entry name" value="MCPsignal"/>
    <property type="match status" value="1"/>
</dbReference>
<dbReference type="EMBL" id="CP059733">
    <property type="protein sequence ID" value="WDE03429.1"/>
    <property type="molecule type" value="Genomic_DNA"/>
</dbReference>
<dbReference type="RefSeq" id="WP_044838178.1">
    <property type="nucleotide sequence ID" value="NZ_CP059733.1"/>
</dbReference>
<dbReference type="CDD" id="cd11386">
    <property type="entry name" value="MCP_signal"/>
    <property type="match status" value="1"/>
</dbReference>
<dbReference type="Gene3D" id="3.30.450.20">
    <property type="entry name" value="PAS domain"/>
    <property type="match status" value="2"/>
</dbReference>
<dbReference type="NCBIfam" id="TIGR00229">
    <property type="entry name" value="sensory_box"/>
    <property type="match status" value="2"/>
</dbReference>
<dbReference type="InterPro" id="IPR013655">
    <property type="entry name" value="PAS_fold_3"/>
</dbReference>
<dbReference type="SMART" id="SM00086">
    <property type="entry name" value="PAC"/>
    <property type="match status" value="2"/>
</dbReference>
<dbReference type="InterPro" id="IPR000014">
    <property type="entry name" value="PAS"/>
</dbReference>
<keyword evidence="1" id="KW-0807">Transducer</keyword>
<dbReference type="Gene3D" id="1.10.287.950">
    <property type="entry name" value="Methyl-accepting chemotaxis protein"/>
    <property type="match status" value="1"/>
</dbReference>
<dbReference type="SMART" id="SM00283">
    <property type="entry name" value="MA"/>
    <property type="match status" value="1"/>
</dbReference>